<dbReference type="AlphaFoldDB" id="A0A8D9AWZ7"/>
<protein>
    <submittedName>
        <fullName evidence="1">Uncharacterized protein</fullName>
    </submittedName>
</protein>
<sequence length="107" mass="12294">MMMKNFCRVEVFCDVGLDRRVHETCTKMLQRIPKTVLVCIFLPFKVLESCTKMFERILKTALAYSPSPRPSFVRALSSFLGPSSEVVGSSSSWARNFKFLQFLNCRT</sequence>
<reference evidence="1" key="1">
    <citation type="submission" date="2021-05" db="EMBL/GenBank/DDBJ databases">
        <authorList>
            <person name="Alioto T."/>
            <person name="Alioto T."/>
            <person name="Gomez Garrido J."/>
        </authorList>
    </citation>
    <scope>NUCLEOTIDE SEQUENCE</scope>
</reference>
<name>A0A8D9AWZ7_9HEMI</name>
<accession>A0A8D9AWZ7</accession>
<evidence type="ECO:0000313" key="1">
    <source>
        <dbReference type="EMBL" id="CAG6774020.1"/>
    </source>
</evidence>
<proteinExistence type="predicted"/>
<organism evidence="1">
    <name type="scientific">Cacopsylla melanoneura</name>
    <dbReference type="NCBI Taxonomy" id="428564"/>
    <lineage>
        <taxon>Eukaryota</taxon>
        <taxon>Metazoa</taxon>
        <taxon>Ecdysozoa</taxon>
        <taxon>Arthropoda</taxon>
        <taxon>Hexapoda</taxon>
        <taxon>Insecta</taxon>
        <taxon>Pterygota</taxon>
        <taxon>Neoptera</taxon>
        <taxon>Paraneoptera</taxon>
        <taxon>Hemiptera</taxon>
        <taxon>Sternorrhyncha</taxon>
        <taxon>Psylloidea</taxon>
        <taxon>Psyllidae</taxon>
        <taxon>Psyllinae</taxon>
        <taxon>Cacopsylla</taxon>
    </lineage>
</organism>
<dbReference type="EMBL" id="HBUF01593279">
    <property type="protein sequence ID" value="CAG6774020.1"/>
    <property type="molecule type" value="Transcribed_RNA"/>
</dbReference>